<comment type="caution">
    <text evidence="2">The sequence shown here is derived from an EMBL/GenBank/DDBJ whole genome shotgun (WGS) entry which is preliminary data.</text>
</comment>
<dbReference type="Gene3D" id="3.90.550.10">
    <property type="entry name" value="Spore Coat Polysaccharide Biosynthesis Protein SpsA, Chain A"/>
    <property type="match status" value="1"/>
</dbReference>
<dbReference type="Proteomes" id="UP000007509">
    <property type="component" value="Unassembled WGS sequence"/>
</dbReference>
<evidence type="ECO:0000259" key="1">
    <source>
        <dbReference type="Pfam" id="PF13712"/>
    </source>
</evidence>
<dbReference type="OrthoDB" id="7851643at2"/>
<protein>
    <recommendedName>
        <fullName evidence="1">Streptomycin biosynthesis protein StrF domain-containing protein</fullName>
    </recommendedName>
</protein>
<dbReference type="PATRIC" id="fig|1144316.3.peg.4078"/>
<accession>J2SQ57</accession>
<proteinExistence type="predicted"/>
<evidence type="ECO:0000313" key="3">
    <source>
        <dbReference type="Proteomes" id="UP000007509"/>
    </source>
</evidence>
<reference evidence="2 3" key="1">
    <citation type="journal article" date="2012" name="J. Bacteriol.">
        <title>Twenty-one genome sequences from Pseudomonas species and 19 genome sequences from diverse bacteria isolated from the rhizosphere and endosphere of Populus deltoides.</title>
        <authorList>
            <person name="Brown S.D."/>
            <person name="Utturkar S.M."/>
            <person name="Klingeman D.M."/>
            <person name="Johnson C.M."/>
            <person name="Martin S.L."/>
            <person name="Land M.L."/>
            <person name="Lu T.Y."/>
            <person name="Schadt C.W."/>
            <person name="Doktycz M.J."/>
            <person name="Pelletier D.A."/>
        </authorList>
    </citation>
    <scope>NUCLEOTIDE SEQUENCE [LARGE SCALE GENOMIC DNA]</scope>
    <source>
        <strain evidence="2 3">CF314</strain>
    </source>
</reference>
<dbReference type="InterPro" id="IPR029044">
    <property type="entry name" value="Nucleotide-diphossugar_trans"/>
</dbReference>
<dbReference type="InterPro" id="IPR059123">
    <property type="entry name" value="StrF_dom"/>
</dbReference>
<gene>
    <name evidence="2" type="ORF">PMI13_04078</name>
</gene>
<dbReference type="AlphaFoldDB" id="J2SQ57"/>
<dbReference type="Pfam" id="PF13712">
    <property type="entry name" value="Glyco_tranf_2_5"/>
    <property type="match status" value="1"/>
</dbReference>
<keyword evidence="3" id="KW-1185">Reference proteome</keyword>
<evidence type="ECO:0000313" key="2">
    <source>
        <dbReference type="EMBL" id="EJL67642.1"/>
    </source>
</evidence>
<sequence>MISIIISSYLPHYFSALENNIAETIGNIPYEIIKIDNPGLMGICEAYNKGAEKARFDCLLFTHEDILFNTGSWGERLIKHLDVPHSGIIGLAGSSYVPVAPSSWTVSEKYNSVNILQGNKKNTDSYLIKTTKENRNPVYAVDGVFLAIKRENFNQYKFDDALKGFHGYDLDLSLRVSKHLQNYVIDDILIQHFSSGNLDKKWLDANITVKQKTGSRFQRKIDRKTEEKVFLSFLYKYFEYYPVDKKNILFTLKFYPYKYLSFAQHLGIAKKYYNYMKYAPDINKKLNTNA</sequence>
<dbReference type="RefSeq" id="WP_007847214.1">
    <property type="nucleotide sequence ID" value="NZ_AKJY01000117.1"/>
</dbReference>
<dbReference type="EMBL" id="AKJY01000117">
    <property type="protein sequence ID" value="EJL67642.1"/>
    <property type="molecule type" value="Genomic_DNA"/>
</dbReference>
<name>J2SQ57_9FLAO</name>
<feature type="domain" description="Streptomycin biosynthesis protein StrF" evidence="1">
    <location>
        <begin position="28"/>
        <end position="203"/>
    </location>
</feature>
<dbReference type="CDD" id="cd00761">
    <property type="entry name" value="Glyco_tranf_GTA_type"/>
    <property type="match status" value="1"/>
</dbReference>
<dbReference type="SUPFAM" id="SSF53448">
    <property type="entry name" value="Nucleotide-diphospho-sugar transferases"/>
    <property type="match status" value="1"/>
</dbReference>
<organism evidence="2 3">
    <name type="scientific">Chryseobacterium populi</name>
    <dbReference type="NCBI Taxonomy" id="1144316"/>
    <lineage>
        <taxon>Bacteria</taxon>
        <taxon>Pseudomonadati</taxon>
        <taxon>Bacteroidota</taxon>
        <taxon>Flavobacteriia</taxon>
        <taxon>Flavobacteriales</taxon>
        <taxon>Weeksellaceae</taxon>
        <taxon>Chryseobacterium group</taxon>
        <taxon>Chryseobacterium</taxon>
    </lineage>
</organism>